<dbReference type="InterPro" id="IPR013434">
    <property type="entry name" value="CHP02611"/>
</dbReference>
<dbReference type="NCBIfam" id="TIGR02611">
    <property type="entry name" value="TIGR02611 family protein"/>
    <property type="match status" value="1"/>
</dbReference>
<dbReference type="InterPro" id="IPR019099">
    <property type="entry name" value="Uncharacterised_PGPGW_TM"/>
</dbReference>
<evidence type="ECO:0000313" key="3">
    <source>
        <dbReference type="Proteomes" id="UP001180845"/>
    </source>
</evidence>
<keyword evidence="3" id="KW-1185">Reference proteome</keyword>
<dbReference type="Proteomes" id="UP001180845">
    <property type="component" value="Unassembled WGS sequence"/>
</dbReference>
<gene>
    <name evidence="2" type="ORF">JOF55_003423</name>
</gene>
<protein>
    <submittedName>
        <fullName evidence="2">Uncharacterized protein (TIGR02611 family)</fullName>
    </submittedName>
</protein>
<feature type="transmembrane region" description="Helical" evidence="1">
    <location>
        <begin position="110"/>
        <end position="139"/>
    </location>
</feature>
<dbReference type="Pfam" id="PF09656">
    <property type="entry name" value="PGPGW"/>
    <property type="match status" value="1"/>
</dbReference>
<feature type="transmembrane region" description="Helical" evidence="1">
    <location>
        <begin position="38"/>
        <end position="58"/>
    </location>
</feature>
<evidence type="ECO:0000256" key="1">
    <source>
        <dbReference type="SAM" id="Phobius"/>
    </source>
</evidence>
<evidence type="ECO:0000313" key="2">
    <source>
        <dbReference type="EMBL" id="MDR7303242.1"/>
    </source>
</evidence>
<sequence length="151" mass="17017">MHEPDSDERIPRHPRLHAARERLHARRETIRAKPALNALYRGALGTTGGIVLTAGILMIPYPGPGWLCVFAGLGILATEFHWAHRVNTFAKHHYHRWVQWLGRQHPAVKLAVMGLTCLIVLATLWLLGAFALVGGWFGLPWEWLRSPLFAP</sequence>
<keyword evidence="1" id="KW-0812">Transmembrane</keyword>
<keyword evidence="1" id="KW-0472">Membrane</keyword>
<accession>A0AAE3ZE49</accession>
<reference evidence="2" key="1">
    <citation type="submission" date="2023-07" db="EMBL/GenBank/DDBJ databases">
        <title>Sequencing the genomes of 1000 actinobacteria strains.</title>
        <authorList>
            <person name="Klenk H.-P."/>
        </authorList>
    </citation>
    <scope>NUCLEOTIDE SEQUENCE</scope>
    <source>
        <strain evidence="2">DSM 45977</strain>
    </source>
</reference>
<feature type="transmembrane region" description="Helical" evidence="1">
    <location>
        <begin position="64"/>
        <end position="83"/>
    </location>
</feature>
<keyword evidence="1" id="KW-1133">Transmembrane helix</keyword>
<comment type="caution">
    <text evidence="2">The sequence shown here is derived from an EMBL/GenBank/DDBJ whole genome shotgun (WGS) entry which is preliminary data.</text>
</comment>
<dbReference type="EMBL" id="JAVDXW010000001">
    <property type="protein sequence ID" value="MDR7303242.1"/>
    <property type="molecule type" value="Genomic_DNA"/>
</dbReference>
<name>A0AAE3ZE49_9ACTN</name>
<proteinExistence type="predicted"/>
<organism evidence="2 3">
    <name type="scientific">Haloactinomyces albus</name>
    <dbReference type="NCBI Taxonomy" id="1352928"/>
    <lineage>
        <taxon>Bacteria</taxon>
        <taxon>Bacillati</taxon>
        <taxon>Actinomycetota</taxon>
        <taxon>Actinomycetes</taxon>
        <taxon>Actinopolysporales</taxon>
        <taxon>Actinopolysporaceae</taxon>
        <taxon>Haloactinomyces</taxon>
    </lineage>
</organism>
<dbReference type="AlphaFoldDB" id="A0AAE3ZE49"/>
<dbReference type="RefSeq" id="WP_310275422.1">
    <property type="nucleotide sequence ID" value="NZ_JAVDXW010000001.1"/>
</dbReference>